<feature type="compositionally biased region" description="Pro residues" evidence="1">
    <location>
        <begin position="227"/>
        <end position="254"/>
    </location>
</feature>
<reference evidence="3" key="1">
    <citation type="submission" date="2022-07" db="EMBL/GenBank/DDBJ databases">
        <title>Fungi with potential for degradation of polypropylene.</title>
        <authorList>
            <person name="Gostincar C."/>
        </authorList>
    </citation>
    <scope>NUCLEOTIDE SEQUENCE</scope>
    <source>
        <strain evidence="3">EXF-13308</strain>
    </source>
</reference>
<feature type="compositionally biased region" description="Basic and acidic residues" evidence="1">
    <location>
        <begin position="13"/>
        <end position="30"/>
    </location>
</feature>
<dbReference type="AlphaFoldDB" id="A0AA38RYP2"/>
<dbReference type="PANTHER" id="PTHR28108">
    <property type="entry name" value="SWR1-COMPLEX PROTEIN 3"/>
    <property type="match status" value="1"/>
</dbReference>
<feature type="region of interest" description="Disordered" evidence="1">
    <location>
        <begin position="712"/>
        <end position="748"/>
    </location>
</feature>
<evidence type="ECO:0000313" key="4">
    <source>
        <dbReference type="Proteomes" id="UP001174694"/>
    </source>
</evidence>
<accession>A0AA38RYP2</accession>
<dbReference type="InterPro" id="IPR037651">
    <property type="entry name" value="Swc3"/>
</dbReference>
<dbReference type="EMBL" id="JANBVO010000008">
    <property type="protein sequence ID" value="KAJ9150472.1"/>
    <property type="molecule type" value="Genomic_DNA"/>
</dbReference>
<feature type="compositionally biased region" description="Pro residues" evidence="1">
    <location>
        <begin position="37"/>
        <end position="48"/>
    </location>
</feature>
<protein>
    <recommendedName>
        <fullName evidence="2">SWR1-complex protein 3 domain-containing protein</fullName>
    </recommendedName>
</protein>
<feature type="compositionally biased region" description="Polar residues" evidence="1">
    <location>
        <begin position="317"/>
        <end position="328"/>
    </location>
</feature>
<feature type="compositionally biased region" description="Pro residues" evidence="1">
    <location>
        <begin position="270"/>
        <end position="306"/>
    </location>
</feature>
<feature type="compositionally biased region" description="Basic and acidic residues" evidence="1">
    <location>
        <begin position="666"/>
        <end position="683"/>
    </location>
</feature>
<gene>
    <name evidence="3" type="ORF">NKR23_g3807</name>
</gene>
<feature type="compositionally biased region" description="Low complexity" evidence="1">
    <location>
        <begin position="190"/>
        <end position="226"/>
    </location>
</feature>
<name>A0AA38RYP2_9PEZI</name>
<feature type="region of interest" description="Disordered" evidence="1">
    <location>
        <begin position="492"/>
        <end position="553"/>
    </location>
</feature>
<proteinExistence type="predicted"/>
<dbReference type="Pfam" id="PF24707">
    <property type="entry name" value="Swc3"/>
    <property type="match status" value="1"/>
</dbReference>
<comment type="caution">
    <text evidence="3">The sequence shown here is derived from an EMBL/GenBank/DDBJ whole genome shotgun (WGS) entry which is preliminary data.</text>
</comment>
<feature type="compositionally biased region" description="Pro residues" evidence="1">
    <location>
        <begin position="175"/>
        <end position="189"/>
    </location>
</feature>
<organism evidence="3 4">
    <name type="scientific">Pleurostoma richardsiae</name>
    <dbReference type="NCBI Taxonomy" id="41990"/>
    <lineage>
        <taxon>Eukaryota</taxon>
        <taxon>Fungi</taxon>
        <taxon>Dikarya</taxon>
        <taxon>Ascomycota</taxon>
        <taxon>Pezizomycotina</taxon>
        <taxon>Sordariomycetes</taxon>
        <taxon>Sordariomycetidae</taxon>
        <taxon>Calosphaeriales</taxon>
        <taxon>Pleurostomataceae</taxon>
        <taxon>Pleurostoma</taxon>
    </lineage>
</organism>
<dbReference type="PANTHER" id="PTHR28108:SF1">
    <property type="entry name" value="SWR1-COMPLEX PROTEIN 3"/>
    <property type="match status" value="1"/>
</dbReference>
<dbReference type="Proteomes" id="UP001174694">
    <property type="component" value="Unassembled WGS sequence"/>
</dbReference>
<keyword evidence="4" id="KW-1185">Reference proteome</keyword>
<feature type="region of interest" description="Disordered" evidence="1">
    <location>
        <begin position="1"/>
        <end position="95"/>
    </location>
</feature>
<feature type="domain" description="SWR1-complex protein 3" evidence="2">
    <location>
        <begin position="62"/>
        <end position="155"/>
    </location>
</feature>
<sequence>MEKKRKLPARAAARVEHVSKKRTATPDDNHSATPSSAPTPTPDEPPLPYQNLPRSVQPGWPLPTVEHAQPDDLPSREYQSIQESGVLHESVSRSRQRWITEGIFEKYWTKPSKRKGVVIEEPNNPPKDSMTKLGQVTITVEPHVFEATMFAVKDPKPPPPTPVFRPIIQYGPPNGTMPPPPPPPPPTPPSNSAAPAVSSPSATASTAAPAPTPLQPQTQTPTAAPSQPHPPPPQAAVPVPPATASPAPPVPLPSPRGMESVLSPGSMTPQPAPRPPSLPPSYPPQPSHPMPSQSPAPAGPGQPPPLVSRSPAPQRIVPTTPTVNATMSTPPPRPAQPAGTDPIIVTLAEKATEDPQLRDLMKRVAGGNAPKDELERFQAIIDQITLESKRKGALQGPSADRLLVDGRTVRYFADEVRAILDIVFATNPRQTSADLRPPPGSDPLVVLLVKAALDDTKIRDMVRRIAENRPLFSDATDLKAALDRLKNRVARERELQRLQPPSAVPANGPSKPNGLVNGQLATASTNQAAQPPQPQPQQALRSKGPPPPAKPDISAIVFEFSGGNGDRYLFPKFSILEYVQSQSGPQVIASFLIVRKGSTSEYGGDPTLDYYQPVTVRLWSPTGKHLENLVRVVAPPDEVRRYMNHVMDTMTRAEYVLLAMRLPKVDKDAKDDSQPAEKEKEDDTNGTSTETEEYNAWQRRLLWKTDKAVNKVPTRLPSLKDGGKHASSEDEQYQSFVASVSRREPEEV</sequence>
<evidence type="ECO:0000256" key="1">
    <source>
        <dbReference type="SAM" id="MobiDB-lite"/>
    </source>
</evidence>
<dbReference type="GO" id="GO:0140849">
    <property type="term" value="F:ATP-dependent H2AZ histone chaperone activity"/>
    <property type="evidence" value="ECO:0007669"/>
    <property type="project" value="InterPro"/>
</dbReference>
<feature type="region of interest" description="Disordered" evidence="1">
    <location>
        <begin position="666"/>
        <end position="695"/>
    </location>
</feature>
<evidence type="ECO:0000313" key="3">
    <source>
        <dbReference type="EMBL" id="KAJ9150472.1"/>
    </source>
</evidence>
<dbReference type="GO" id="GO:0000812">
    <property type="term" value="C:Swr1 complex"/>
    <property type="evidence" value="ECO:0007669"/>
    <property type="project" value="InterPro"/>
</dbReference>
<dbReference type="InterPro" id="IPR057558">
    <property type="entry name" value="Swc3_dom"/>
</dbReference>
<evidence type="ECO:0000259" key="2">
    <source>
        <dbReference type="Pfam" id="PF24707"/>
    </source>
</evidence>
<feature type="region of interest" description="Disordered" evidence="1">
    <location>
        <begin position="150"/>
        <end position="340"/>
    </location>
</feature>